<organism evidence="1">
    <name type="scientific">uncultured Caudovirales phage</name>
    <dbReference type="NCBI Taxonomy" id="2100421"/>
    <lineage>
        <taxon>Viruses</taxon>
        <taxon>Duplodnaviria</taxon>
        <taxon>Heunggongvirae</taxon>
        <taxon>Uroviricota</taxon>
        <taxon>Caudoviricetes</taxon>
        <taxon>Peduoviridae</taxon>
        <taxon>Maltschvirus</taxon>
        <taxon>Maltschvirus maltsch</taxon>
    </lineage>
</organism>
<accession>A0A6J5L1F1</accession>
<gene>
    <name evidence="1" type="ORF">UFOVP75_210</name>
</gene>
<proteinExistence type="predicted"/>
<name>A0A6J5L1F1_9CAUD</name>
<sequence>MTAPQKKPDVKRMARMLDSFCRRYGKDKVEFALYCYLARGFKGDETFEWDEEACLKKGLYSMARWCRLMRLTSHTQRGLIEYGFFNHTSNTRLVGP</sequence>
<protein>
    <submittedName>
        <fullName evidence="1">Uncharacterized protein</fullName>
    </submittedName>
</protein>
<dbReference type="EMBL" id="LR796209">
    <property type="protein sequence ID" value="CAB4127465.1"/>
    <property type="molecule type" value="Genomic_DNA"/>
</dbReference>
<evidence type="ECO:0000313" key="1">
    <source>
        <dbReference type="EMBL" id="CAB4127465.1"/>
    </source>
</evidence>
<reference evidence="1" key="1">
    <citation type="submission" date="2020-04" db="EMBL/GenBank/DDBJ databases">
        <authorList>
            <person name="Chiriac C."/>
            <person name="Salcher M."/>
            <person name="Ghai R."/>
            <person name="Kavagutti S V."/>
        </authorList>
    </citation>
    <scope>NUCLEOTIDE SEQUENCE</scope>
</reference>